<accession>A0A2X0SH99</accession>
<gene>
    <name evidence="1" type="ORF">NITFAB_2384</name>
</gene>
<dbReference type="EMBL" id="LS423452">
    <property type="protein sequence ID" value="SPS06791.1"/>
    <property type="molecule type" value="Genomic_DNA"/>
</dbReference>
<proteinExistence type="predicted"/>
<protein>
    <submittedName>
        <fullName evidence="1">Uncharacterized protein</fullName>
    </submittedName>
</protein>
<reference evidence="1" key="1">
    <citation type="submission" date="2018-05" db="EMBL/GenBank/DDBJ databases">
        <authorList>
            <person name="Lanie J.A."/>
            <person name="Ng W.-L."/>
            <person name="Kazmierczak K.M."/>
            <person name="Andrzejewski T.M."/>
            <person name="Davidsen T.M."/>
            <person name="Wayne K.J."/>
            <person name="Tettelin H."/>
            <person name="Glass J.I."/>
            <person name="Rusch D."/>
            <person name="Podicherti R."/>
            <person name="Tsui H.-C.T."/>
            <person name="Winkler M.E."/>
        </authorList>
    </citation>
    <scope>NUCLEOTIDE SEQUENCE</scope>
    <source>
        <strain evidence="1">KNB</strain>
    </source>
</reference>
<organism evidence="1">
    <name type="scientific">Candidatus Nitrotoga fabula</name>
    <dbReference type="NCBI Taxonomy" id="2182327"/>
    <lineage>
        <taxon>Bacteria</taxon>
        <taxon>Pseudomonadati</taxon>
        <taxon>Pseudomonadota</taxon>
        <taxon>Betaproteobacteria</taxon>
        <taxon>Nitrosomonadales</taxon>
        <taxon>Gallionellaceae</taxon>
        <taxon>Candidatus Nitrotoga</taxon>
    </lineage>
</organism>
<dbReference type="AlphaFoldDB" id="A0A2X0SH99"/>
<evidence type="ECO:0000313" key="1">
    <source>
        <dbReference type="EMBL" id="SPS06791.1"/>
    </source>
</evidence>
<sequence length="40" mass="4424">MSFLAISNGSLIWAPDKLDGPARDMAGFEGYRMAFSQDEK</sequence>
<name>A0A2X0SH99_9PROT</name>